<dbReference type="Gene3D" id="3.40.50.720">
    <property type="entry name" value="NAD(P)-binding Rossmann-like Domain"/>
    <property type="match status" value="1"/>
</dbReference>
<dbReference type="Proteomes" id="UP000436006">
    <property type="component" value="Unassembled WGS sequence"/>
</dbReference>
<dbReference type="InterPro" id="IPR036291">
    <property type="entry name" value="NAD(P)-bd_dom_sf"/>
</dbReference>
<organism evidence="2 3">
    <name type="scientific">Spirosoma arboris</name>
    <dbReference type="NCBI Taxonomy" id="2682092"/>
    <lineage>
        <taxon>Bacteria</taxon>
        <taxon>Pseudomonadati</taxon>
        <taxon>Bacteroidota</taxon>
        <taxon>Cytophagia</taxon>
        <taxon>Cytophagales</taxon>
        <taxon>Cytophagaceae</taxon>
        <taxon>Spirosoma</taxon>
    </lineage>
</organism>
<feature type="domain" description="NAD-dependent epimerase/dehydratase" evidence="1">
    <location>
        <begin position="8"/>
        <end position="221"/>
    </location>
</feature>
<name>A0A7K1S4K5_9BACT</name>
<dbReference type="PANTHER" id="PTHR48079:SF6">
    <property type="entry name" value="NAD(P)-BINDING DOMAIN-CONTAINING PROTEIN-RELATED"/>
    <property type="match status" value="1"/>
</dbReference>
<evidence type="ECO:0000313" key="2">
    <source>
        <dbReference type="EMBL" id="MVM28734.1"/>
    </source>
</evidence>
<keyword evidence="3" id="KW-1185">Reference proteome</keyword>
<sequence length="349" mass="39234">MNTTPKTLVLGATGSIGYAVTANLLARHLPVTILVRNRAKAEALFLNRSTLTIIEGDVQDATLLNRVSMDKDFIFHGINYPYNKWFGNMDTATQKVIDAARPRKAAQNHATIILPGNVYNFGNTTEPIREDSQPNPCTRKGQLRVAIEAMLEQAANAGQCRVMNVRLPDFWGPNVLNEGVKPIFENALNGKALPWIVNADIPHQSVYTKDAAEIIVRLLLRDWALQTQTTSTIKPYEVWNYGGTVLPSMRAWFEQITSITGNSLNVQLYSRFIISVLGLFMPVLREVKEMLYLYENTILLDDQKVHALFPDFCPTPMKQALTETLTWFSEHELKRPFTPVNTGKPTVFA</sequence>
<accession>A0A7K1S4K5</accession>
<evidence type="ECO:0000259" key="1">
    <source>
        <dbReference type="Pfam" id="PF01370"/>
    </source>
</evidence>
<dbReference type="SUPFAM" id="SSF51735">
    <property type="entry name" value="NAD(P)-binding Rossmann-fold domains"/>
    <property type="match status" value="1"/>
</dbReference>
<comment type="caution">
    <text evidence="2">The sequence shown here is derived from an EMBL/GenBank/DDBJ whole genome shotgun (WGS) entry which is preliminary data.</text>
</comment>
<dbReference type="GO" id="GO:0004029">
    <property type="term" value="F:aldehyde dehydrogenase (NAD+) activity"/>
    <property type="evidence" value="ECO:0007669"/>
    <property type="project" value="TreeGrafter"/>
</dbReference>
<dbReference type="RefSeq" id="WP_157582839.1">
    <property type="nucleotide sequence ID" value="NZ_WPIN01000001.1"/>
</dbReference>
<dbReference type="InterPro" id="IPR051783">
    <property type="entry name" value="NAD(P)-dependent_oxidoreduct"/>
</dbReference>
<proteinExistence type="predicted"/>
<evidence type="ECO:0000313" key="3">
    <source>
        <dbReference type="Proteomes" id="UP000436006"/>
    </source>
</evidence>
<dbReference type="EMBL" id="WPIN01000001">
    <property type="protein sequence ID" value="MVM28734.1"/>
    <property type="molecule type" value="Genomic_DNA"/>
</dbReference>
<dbReference type="InterPro" id="IPR001509">
    <property type="entry name" value="Epimerase_deHydtase"/>
</dbReference>
<reference evidence="2 3" key="1">
    <citation type="submission" date="2019-12" db="EMBL/GenBank/DDBJ databases">
        <title>Spirosoma sp. HMF4905 genome sequencing and assembly.</title>
        <authorList>
            <person name="Kang H."/>
            <person name="Cha I."/>
            <person name="Kim H."/>
            <person name="Joh K."/>
        </authorList>
    </citation>
    <scope>NUCLEOTIDE SEQUENCE [LARGE SCALE GENOMIC DNA]</scope>
    <source>
        <strain evidence="2 3">HMF4905</strain>
    </source>
</reference>
<dbReference type="PANTHER" id="PTHR48079">
    <property type="entry name" value="PROTEIN YEEZ"/>
    <property type="match status" value="1"/>
</dbReference>
<gene>
    <name evidence="2" type="ORF">GO755_01725</name>
</gene>
<protein>
    <submittedName>
        <fullName evidence="2">NAD-dependent epimerase/dehydratase family protein</fullName>
    </submittedName>
</protein>
<dbReference type="GO" id="GO:0005737">
    <property type="term" value="C:cytoplasm"/>
    <property type="evidence" value="ECO:0007669"/>
    <property type="project" value="TreeGrafter"/>
</dbReference>
<dbReference type="Pfam" id="PF01370">
    <property type="entry name" value="Epimerase"/>
    <property type="match status" value="1"/>
</dbReference>
<dbReference type="AlphaFoldDB" id="A0A7K1S4K5"/>